<dbReference type="Gene3D" id="1.20.1250.20">
    <property type="entry name" value="MFS general substrate transporter like domains"/>
    <property type="match status" value="1"/>
</dbReference>
<accession>A0A179B322</accession>
<keyword evidence="8" id="KW-1185">Reference proteome</keyword>
<feature type="transmembrane region" description="Helical" evidence="5">
    <location>
        <begin position="168"/>
        <end position="189"/>
    </location>
</feature>
<keyword evidence="2 5" id="KW-0812">Transmembrane</keyword>
<evidence type="ECO:0000256" key="2">
    <source>
        <dbReference type="ARBA" id="ARBA00022692"/>
    </source>
</evidence>
<reference evidence="7 8" key="1">
    <citation type="submission" date="2016-04" db="EMBL/GenBank/DDBJ databases">
        <title>Peptidophaga gingivicola gen. nov., sp. nov., isolated from human subgingival plaque.</title>
        <authorList>
            <person name="Beall C.J."/>
            <person name="Mokrzan E.M."/>
            <person name="Griffen A.L."/>
            <person name="Leys E.J."/>
        </authorList>
    </citation>
    <scope>NUCLEOTIDE SEQUENCE [LARGE SCALE GENOMIC DNA]</scope>
    <source>
        <strain evidence="7 8">BA112</strain>
    </source>
</reference>
<evidence type="ECO:0000313" key="7">
    <source>
        <dbReference type="EMBL" id="OAP86096.1"/>
    </source>
</evidence>
<dbReference type="STRING" id="1823756.A4H34_02660"/>
<gene>
    <name evidence="7" type="ORF">A4H34_02660</name>
</gene>
<organism evidence="7 8">
    <name type="scientific">Peptidiphaga gingivicola</name>
    <dbReference type="NCBI Taxonomy" id="2741497"/>
    <lineage>
        <taxon>Bacteria</taxon>
        <taxon>Bacillati</taxon>
        <taxon>Actinomycetota</taxon>
        <taxon>Actinomycetes</taxon>
        <taxon>Actinomycetales</taxon>
        <taxon>Actinomycetaceae</taxon>
        <taxon>Peptidiphaga</taxon>
    </lineage>
</organism>
<dbReference type="AlphaFoldDB" id="A0A179B322"/>
<feature type="transmembrane region" description="Helical" evidence="5">
    <location>
        <begin position="78"/>
        <end position="100"/>
    </location>
</feature>
<dbReference type="Proteomes" id="UP000078368">
    <property type="component" value="Unassembled WGS sequence"/>
</dbReference>
<dbReference type="GO" id="GO:0005886">
    <property type="term" value="C:plasma membrane"/>
    <property type="evidence" value="ECO:0007669"/>
    <property type="project" value="UniProtKB-SubCell"/>
</dbReference>
<keyword evidence="4 5" id="KW-0472">Membrane</keyword>
<feature type="transmembrane region" description="Helical" evidence="5">
    <location>
        <begin position="227"/>
        <end position="246"/>
    </location>
</feature>
<dbReference type="RefSeq" id="WP_064230984.1">
    <property type="nucleotide sequence ID" value="NZ_LVZK01000001.1"/>
</dbReference>
<evidence type="ECO:0000256" key="3">
    <source>
        <dbReference type="ARBA" id="ARBA00022989"/>
    </source>
</evidence>
<feature type="transmembrane region" description="Helical" evidence="5">
    <location>
        <begin position="106"/>
        <end position="128"/>
    </location>
</feature>
<dbReference type="PROSITE" id="PS50850">
    <property type="entry name" value="MFS"/>
    <property type="match status" value="1"/>
</dbReference>
<evidence type="ECO:0000256" key="1">
    <source>
        <dbReference type="ARBA" id="ARBA00004651"/>
    </source>
</evidence>
<evidence type="ECO:0000256" key="5">
    <source>
        <dbReference type="SAM" id="Phobius"/>
    </source>
</evidence>
<proteinExistence type="predicted"/>
<feature type="transmembrane region" description="Helical" evidence="5">
    <location>
        <begin position="510"/>
        <end position="532"/>
    </location>
</feature>
<dbReference type="CDD" id="cd17321">
    <property type="entry name" value="MFS_MMR_MDR_like"/>
    <property type="match status" value="1"/>
</dbReference>
<evidence type="ECO:0000313" key="8">
    <source>
        <dbReference type="Proteomes" id="UP000078368"/>
    </source>
</evidence>
<comment type="subcellular location">
    <subcellularLocation>
        <location evidence="1">Cell membrane</location>
        <topology evidence="1">Multi-pass membrane protein</topology>
    </subcellularLocation>
</comment>
<evidence type="ECO:0000259" key="6">
    <source>
        <dbReference type="PROSITE" id="PS50850"/>
    </source>
</evidence>
<feature type="transmembrane region" description="Helical" evidence="5">
    <location>
        <begin position="140"/>
        <end position="162"/>
    </location>
</feature>
<feature type="transmembrane region" description="Helical" evidence="5">
    <location>
        <begin position="357"/>
        <end position="375"/>
    </location>
</feature>
<comment type="caution">
    <text evidence="7">The sequence shown here is derived from an EMBL/GenBank/DDBJ whole genome shotgun (WGS) entry which is preliminary data.</text>
</comment>
<feature type="transmembrane region" description="Helical" evidence="5">
    <location>
        <begin position="297"/>
        <end position="316"/>
    </location>
</feature>
<dbReference type="InterPro" id="IPR020846">
    <property type="entry name" value="MFS_dom"/>
</dbReference>
<feature type="transmembrane region" description="Helical" evidence="5">
    <location>
        <begin position="258"/>
        <end position="276"/>
    </location>
</feature>
<dbReference type="PANTHER" id="PTHR42718:SF49">
    <property type="entry name" value="EXPORT PROTEIN"/>
    <property type="match status" value="1"/>
</dbReference>
<evidence type="ECO:0000256" key="4">
    <source>
        <dbReference type="ARBA" id="ARBA00023136"/>
    </source>
</evidence>
<dbReference type="PANTHER" id="PTHR42718">
    <property type="entry name" value="MAJOR FACILITATOR SUPERFAMILY MULTIDRUG TRANSPORTER MFSC"/>
    <property type="match status" value="1"/>
</dbReference>
<dbReference type="EMBL" id="LVZK01000001">
    <property type="protein sequence ID" value="OAP86096.1"/>
    <property type="molecule type" value="Genomic_DNA"/>
</dbReference>
<dbReference type="GO" id="GO:0022857">
    <property type="term" value="F:transmembrane transporter activity"/>
    <property type="evidence" value="ECO:0007669"/>
    <property type="project" value="InterPro"/>
</dbReference>
<dbReference type="SUPFAM" id="SSF103473">
    <property type="entry name" value="MFS general substrate transporter"/>
    <property type="match status" value="2"/>
</dbReference>
<feature type="transmembrane region" description="Helical" evidence="5">
    <location>
        <begin position="328"/>
        <end position="345"/>
    </location>
</feature>
<keyword evidence="3 5" id="KW-1133">Transmembrane helix</keyword>
<dbReference type="InterPro" id="IPR036259">
    <property type="entry name" value="MFS_trans_sf"/>
</dbReference>
<dbReference type="InterPro" id="IPR011701">
    <property type="entry name" value="MFS"/>
</dbReference>
<protein>
    <recommendedName>
        <fullName evidence="6">Major facilitator superfamily (MFS) profile domain-containing protein</fullName>
    </recommendedName>
</protein>
<dbReference type="Gene3D" id="1.20.1720.10">
    <property type="entry name" value="Multidrug resistance protein D"/>
    <property type="match status" value="1"/>
</dbReference>
<feature type="transmembrane region" description="Helical" evidence="5">
    <location>
        <begin position="395"/>
        <end position="416"/>
    </location>
</feature>
<feature type="domain" description="Major facilitator superfamily (MFS) profile" evidence="6">
    <location>
        <begin position="12"/>
        <end position="537"/>
    </location>
</feature>
<feature type="transmembrane region" description="Helical" evidence="5">
    <location>
        <begin position="437"/>
        <end position="455"/>
    </location>
</feature>
<feature type="transmembrane region" description="Helical" evidence="5">
    <location>
        <begin position="48"/>
        <end position="66"/>
    </location>
</feature>
<sequence length="550" mass="56411">MLNKGERRSGTVLAGLIVAVSMTTIDQTIVSVSSQTIASGLGLDSSGIEWVVNAYLLAAAAAFPLGGKMADAWGYRRVMLAGIVLFSTGSALCGATPAALAQSWIVAARVVQGIGAALMFPAAVGILIGASSARDRAKSMATFFAITGAMTAIGPVAGTWLVQYSWRYIFFVNLPLALIAFGLVLVGFVGAKDIDGGANVAGAANVGGAGKADAVDLRDAKSSDRTIDWTGAAIAAVAMVLLILPLKKGSDVGWSDPRILASFGGSLVLFLCFFLLERRIARPVVDVRAFANRAFTLSTLATLVASAVFVPLMYFVSVYGQLSLGLNVGQASGLILAFFVGFLVASQFGARLFDKRGIAVVVLIGGAVAAIGFILLWRRAGGLASGLPAAGDLTWQLGCAGAGIGFMFSPAATDMVNRAAESAYGETTSISQSMKNLGGALGMAVFASVSVSKFADAVYRGLGSFGITRERASELAAKITSGHAQSGRLPGGGGAKRAAIDAVRKAYAEAAGSVFLAMAIACALLIVIALLYPRSASSTRQAKSQETQMQ</sequence>
<dbReference type="Pfam" id="PF07690">
    <property type="entry name" value="MFS_1"/>
    <property type="match status" value="1"/>
</dbReference>
<name>A0A179B322_9ACTO</name>